<dbReference type="InterPro" id="IPR043504">
    <property type="entry name" value="Peptidase_S1_PA_chymotrypsin"/>
</dbReference>
<dbReference type="PANTHER" id="PTHR43343:SF3">
    <property type="entry name" value="PROTEASE DO-LIKE 8, CHLOROPLASTIC"/>
    <property type="match status" value="1"/>
</dbReference>
<evidence type="ECO:0000313" key="5">
    <source>
        <dbReference type="EMBL" id="SVE19707.1"/>
    </source>
</evidence>
<keyword evidence="3" id="KW-0378">Hydrolase</keyword>
<dbReference type="InterPro" id="IPR001940">
    <property type="entry name" value="Peptidase_S1C"/>
</dbReference>
<reference evidence="5" key="1">
    <citation type="submission" date="2018-05" db="EMBL/GenBank/DDBJ databases">
        <authorList>
            <person name="Lanie J.A."/>
            <person name="Ng W.-L."/>
            <person name="Kazmierczak K.M."/>
            <person name="Andrzejewski T.M."/>
            <person name="Davidsen T.M."/>
            <person name="Wayne K.J."/>
            <person name="Tettelin H."/>
            <person name="Glass J.I."/>
            <person name="Rusch D."/>
            <person name="Podicherti R."/>
            <person name="Tsui H.-C.T."/>
            <person name="Winkler M.E."/>
        </authorList>
    </citation>
    <scope>NUCLEOTIDE SEQUENCE</scope>
</reference>
<gene>
    <name evidence="5" type="ORF">METZ01_LOCUS472561</name>
</gene>
<name>A0A383BHT9_9ZZZZ</name>
<dbReference type="SUPFAM" id="SSF50494">
    <property type="entry name" value="Trypsin-like serine proteases"/>
    <property type="match status" value="1"/>
</dbReference>
<dbReference type="PANTHER" id="PTHR43343">
    <property type="entry name" value="PEPTIDASE S12"/>
    <property type="match status" value="1"/>
</dbReference>
<dbReference type="AlphaFoldDB" id="A0A383BHT9"/>
<evidence type="ECO:0000256" key="1">
    <source>
        <dbReference type="ARBA" id="ARBA00010541"/>
    </source>
</evidence>
<proteinExistence type="inferred from homology"/>
<dbReference type="InterPro" id="IPR001254">
    <property type="entry name" value="Trypsin_dom"/>
</dbReference>
<sequence>ISGKTSHFGNQLLQTDAPINSGNSGGPLISLKTGEVIGINTASYDSDDDQNTNFAEQVKFVCRVVELLKQGKDPSPVKLPFSFLTDPFKDRTMVVSNVYLKDGLIDLRVGDKIVKVIGYGPLKNEGDLVHALRGRSDGFSLEVLRGGNTKIISGKLDTHDYIVNRKGIIVSGMLISDYWYRDMSVLDTPKFYMHFVKPGSLAEGLLIASGDYLELVDGKSFKTLESLYLYLKEHAGKEIKIKTVD</sequence>
<dbReference type="Gene3D" id="2.40.10.10">
    <property type="entry name" value="Trypsin-like serine proteases"/>
    <property type="match status" value="1"/>
</dbReference>
<accession>A0A383BHT9</accession>
<comment type="similarity">
    <text evidence="1">Belongs to the peptidase S1C family.</text>
</comment>
<organism evidence="5">
    <name type="scientific">marine metagenome</name>
    <dbReference type="NCBI Taxonomy" id="408172"/>
    <lineage>
        <taxon>unclassified sequences</taxon>
        <taxon>metagenomes</taxon>
        <taxon>ecological metagenomes</taxon>
    </lineage>
</organism>
<dbReference type="EMBL" id="UINC01200702">
    <property type="protein sequence ID" value="SVE19707.1"/>
    <property type="molecule type" value="Genomic_DNA"/>
</dbReference>
<evidence type="ECO:0000259" key="4">
    <source>
        <dbReference type="Pfam" id="PF00089"/>
    </source>
</evidence>
<feature type="domain" description="Peptidase S1" evidence="4">
    <location>
        <begin position="10"/>
        <end position="59"/>
    </location>
</feature>
<dbReference type="InterPro" id="IPR009003">
    <property type="entry name" value="Peptidase_S1_PA"/>
</dbReference>
<dbReference type="Pfam" id="PF00089">
    <property type="entry name" value="Trypsin"/>
    <property type="match status" value="1"/>
</dbReference>
<keyword evidence="2" id="KW-0645">Protease</keyword>
<dbReference type="GO" id="GO:0004252">
    <property type="term" value="F:serine-type endopeptidase activity"/>
    <property type="evidence" value="ECO:0007669"/>
    <property type="project" value="InterPro"/>
</dbReference>
<protein>
    <recommendedName>
        <fullName evidence="4">Peptidase S1 domain-containing protein</fullName>
    </recommendedName>
</protein>
<feature type="non-terminal residue" evidence="5">
    <location>
        <position position="245"/>
    </location>
</feature>
<dbReference type="GO" id="GO:0006508">
    <property type="term" value="P:proteolysis"/>
    <property type="evidence" value="ECO:0007669"/>
    <property type="project" value="UniProtKB-KW"/>
</dbReference>
<evidence type="ECO:0000256" key="3">
    <source>
        <dbReference type="ARBA" id="ARBA00022801"/>
    </source>
</evidence>
<evidence type="ECO:0000256" key="2">
    <source>
        <dbReference type="ARBA" id="ARBA00022670"/>
    </source>
</evidence>
<dbReference type="InterPro" id="IPR051201">
    <property type="entry name" value="Chloro_Bact_Ser_Proteases"/>
</dbReference>
<feature type="non-terminal residue" evidence="5">
    <location>
        <position position="1"/>
    </location>
</feature>
<dbReference type="PRINTS" id="PR00834">
    <property type="entry name" value="PROTEASES2C"/>
</dbReference>